<dbReference type="AlphaFoldDB" id="A0A3N4HY19"/>
<dbReference type="Proteomes" id="UP000275078">
    <property type="component" value="Unassembled WGS sequence"/>
</dbReference>
<accession>A0A3N4HY19</accession>
<evidence type="ECO:0000313" key="2">
    <source>
        <dbReference type="Proteomes" id="UP000275078"/>
    </source>
</evidence>
<dbReference type="EMBL" id="ML119707">
    <property type="protein sequence ID" value="RPA78743.1"/>
    <property type="molecule type" value="Genomic_DNA"/>
</dbReference>
<reference evidence="1 2" key="1">
    <citation type="journal article" date="2018" name="Nat. Ecol. Evol.">
        <title>Pezizomycetes genomes reveal the molecular basis of ectomycorrhizal truffle lifestyle.</title>
        <authorList>
            <person name="Murat C."/>
            <person name="Payen T."/>
            <person name="Noel B."/>
            <person name="Kuo A."/>
            <person name="Morin E."/>
            <person name="Chen J."/>
            <person name="Kohler A."/>
            <person name="Krizsan K."/>
            <person name="Balestrini R."/>
            <person name="Da Silva C."/>
            <person name="Montanini B."/>
            <person name="Hainaut M."/>
            <person name="Levati E."/>
            <person name="Barry K.W."/>
            <person name="Belfiori B."/>
            <person name="Cichocki N."/>
            <person name="Clum A."/>
            <person name="Dockter R.B."/>
            <person name="Fauchery L."/>
            <person name="Guy J."/>
            <person name="Iotti M."/>
            <person name="Le Tacon F."/>
            <person name="Lindquist E.A."/>
            <person name="Lipzen A."/>
            <person name="Malagnac F."/>
            <person name="Mello A."/>
            <person name="Molinier V."/>
            <person name="Miyauchi S."/>
            <person name="Poulain J."/>
            <person name="Riccioni C."/>
            <person name="Rubini A."/>
            <person name="Sitrit Y."/>
            <person name="Splivallo R."/>
            <person name="Traeger S."/>
            <person name="Wang M."/>
            <person name="Zifcakova L."/>
            <person name="Wipf D."/>
            <person name="Zambonelli A."/>
            <person name="Paolocci F."/>
            <person name="Nowrousian M."/>
            <person name="Ottonello S."/>
            <person name="Baldrian P."/>
            <person name="Spatafora J.W."/>
            <person name="Henrissat B."/>
            <person name="Nagy L.G."/>
            <person name="Aury J.M."/>
            <person name="Wincker P."/>
            <person name="Grigoriev I.V."/>
            <person name="Bonfante P."/>
            <person name="Martin F.M."/>
        </authorList>
    </citation>
    <scope>NUCLEOTIDE SEQUENCE [LARGE SCALE GENOMIC DNA]</scope>
    <source>
        <strain evidence="1 2">RN42</strain>
    </source>
</reference>
<keyword evidence="2" id="KW-1185">Reference proteome</keyword>
<protein>
    <submittedName>
        <fullName evidence="1">Uncharacterized protein</fullName>
    </submittedName>
</protein>
<gene>
    <name evidence="1" type="ORF">BJ508DRAFT_416350</name>
</gene>
<organism evidence="1 2">
    <name type="scientific">Ascobolus immersus RN42</name>
    <dbReference type="NCBI Taxonomy" id="1160509"/>
    <lineage>
        <taxon>Eukaryota</taxon>
        <taxon>Fungi</taxon>
        <taxon>Dikarya</taxon>
        <taxon>Ascomycota</taxon>
        <taxon>Pezizomycotina</taxon>
        <taxon>Pezizomycetes</taxon>
        <taxon>Pezizales</taxon>
        <taxon>Ascobolaceae</taxon>
        <taxon>Ascobolus</taxon>
    </lineage>
</organism>
<sequence length="199" mass="22233">MLKDCLEDGLEYISLARTWRMEICTPQQHDARIRVGCVFDRREGTQKHEHVWKGAFEKFEKPGLRAGMPSGTDPVREMLGGREEEEEVPPVGCKQAQKGCFTAEPSVNGAKIFYVRGLSPKPGSPGSWQLAVSLTYAKLTFWREAVLGERPIWGCFGTRNCLTDAEGSQLSFFTNAGFEVVLLPRKTTPEMPEVQCSTC</sequence>
<proteinExistence type="predicted"/>
<evidence type="ECO:0000313" key="1">
    <source>
        <dbReference type="EMBL" id="RPA78743.1"/>
    </source>
</evidence>
<name>A0A3N4HY19_ASCIM</name>